<dbReference type="AlphaFoldDB" id="A0A6J2TRY2"/>
<accession>A0A6J2TRY2</accession>
<dbReference type="InterPro" id="IPR004097">
    <property type="entry name" value="DHHA2"/>
</dbReference>
<dbReference type="OrthoDB" id="374045at2759"/>
<dbReference type="InterPro" id="IPR038222">
    <property type="entry name" value="DHHA2_dom_sf"/>
</dbReference>
<organism evidence="3 4">
    <name type="scientific">Drosophila lebanonensis</name>
    <name type="common">Fruit fly</name>
    <name type="synonym">Scaptodrosophila lebanonensis</name>
    <dbReference type="NCBI Taxonomy" id="7225"/>
    <lineage>
        <taxon>Eukaryota</taxon>
        <taxon>Metazoa</taxon>
        <taxon>Ecdysozoa</taxon>
        <taxon>Arthropoda</taxon>
        <taxon>Hexapoda</taxon>
        <taxon>Insecta</taxon>
        <taxon>Pterygota</taxon>
        <taxon>Neoptera</taxon>
        <taxon>Endopterygota</taxon>
        <taxon>Diptera</taxon>
        <taxon>Brachycera</taxon>
        <taxon>Muscomorpha</taxon>
        <taxon>Ephydroidea</taxon>
        <taxon>Drosophilidae</taxon>
        <taxon>Scaptodrosophila</taxon>
    </lineage>
</organism>
<dbReference type="Proteomes" id="UP000504634">
    <property type="component" value="Unplaced"/>
</dbReference>
<gene>
    <name evidence="4" type="primary">LOC115626909</name>
</gene>
<keyword evidence="3" id="KW-1185">Reference proteome</keyword>
<protein>
    <submittedName>
        <fullName evidence="4">Exopolyphosphatase PRUNE1</fullName>
    </submittedName>
</protein>
<dbReference type="GO" id="GO:0005737">
    <property type="term" value="C:cytoplasm"/>
    <property type="evidence" value="ECO:0007669"/>
    <property type="project" value="InterPro"/>
</dbReference>
<evidence type="ECO:0000256" key="1">
    <source>
        <dbReference type="ARBA" id="ARBA00010331"/>
    </source>
</evidence>
<dbReference type="PANTHER" id="PTHR12112:SF39">
    <property type="entry name" value="EG:152A3.5 PROTEIN (FBGN0003116_PN PROTEIN)"/>
    <property type="match status" value="1"/>
</dbReference>
<feature type="domain" description="DHHA2" evidence="2">
    <location>
        <begin position="242"/>
        <end position="389"/>
    </location>
</feature>
<dbReference type="Gene3D" id="3.90.1640.10">
    <property type="entry name" value="inorganic pyrophosphatase (n-terminal core)"/>
    <property type="match status" value="1"/>
</dbReference>
<dbReference type="PANTHER" id="PTHR12112">
    <property type="entry name" value="BNIP - RELATED"/>
    <property type="match status" value="1"/>
</dbReference>
<evidence type="ECO:0000313" key="3">
    <source>
        <dbReference type="Proteomes" id="UP000504634"/>
    </source>
</evidence>
<dbReference type="GeneID" id="115626909"/>
<evidence type="ECO:0000259" key="2">
    <source>
        <dbReference type="SMART" id="SM01131"/>
    </source>
</evidence>
<evidence type="ECO:0000313" key="4">
    <source>
        <dbReference type="RefSeq" id="XP_030378280.1"/>
    </source>
</evidence>
<reference evidence="4" key="1">
    <citation type="submission" date="2025-08" db="UniProtKB">
        <authorList>
            <consortium name="RefSeq"/>
        </authorList>
    </citation>
    <scope>IDENTIFICATION</scope>
    <source>
        <strain evidence="4">11010-0011.00</strain>
        <tissue evidence="4">Whole body</tissue>
    </source>
</reference>
<comment type="similarity">
    <text evidence="1">Belongs to the PPase class C family. Prune subfamily.</text>
</comment>
<dbReference type="RefSeq" id="XP_030378280.1">
    <property type="nucleotide sequence ID" value="XM_030522420.1"/>
</dbReference>
<proteinExistence type="inferred from homology"/>
<dbReference type="Gene3D" id="3.10.310.20">
    <property type="entry name" value="DHHA2 domain"/>
    <property type="match status" value="1"/>
</dbReference>
<name>A0A6J2TRY2_DROLE</name>
<dbReference type="SMART" id="SM01131">
    <property type="entry name" value="DHHA2"/>
    <property type="match status" value="1"/>
</dbReference>
<dbReference type="SUPFAM" id="SSF64182">
    <property type="entry name" value="DHH phosphoesterases"/>
    <property type="match status" value="1"/>
</dbReference>
<dbReference type="GO" id="GO:0004309">
    <property type="term" value="F:exopolyphosphatase activity"/>
    <property type="evidence" value="ECO:0007669"/>
    <property type="project" value="TreeGrafter"/>
</dbReference>
<sequence length="411" mass="47018">MFFERFLIQARGALRRYLPDPVCKSVTKLPDPIEKVMCATNKLHIVIGNESCDLDSAVSAITLAYIYAMRNKEYDYVPVLNISRGDYMLKTEVGYLFNMCNIPEDMLLFRDDLPQKLPCEVNVILVDHHVSPFASNVIEVLDHRPLDDSPTAKPMRSGCVRQIEPEIGSCATLVTERYFADSNPRSTTIEKLLRSTIILDTINFSQDAKRYCERDKQMVRQLEQSLYGQVIENIEMLRLQVFNQLTAARSDVSMLTLTEVLRKDMKVLKTASHEVIMAGMPLLVYDYVQKIGAADAIREVGGSMKLFILLGMHVHPQSGKVNRDIGIISLSGHKPLLERVKRALMRERSPDLNLKPHVKELDFMGGIFLEQHNIQATRKHILPVIKRMLLRVEEEQSNDVYFFKSRFTDVD</sequence>
<dbReference type="Pfam" id="PF02833">
    <property type="entry name" value="DHHA2"/>
    <property type="match status" value="1"/>
</dbReference>
<dbReference type="InterPro" id="IPR038763">
    <property type="entry name" value="DHH_sf"/>
</dbReference>
<dbReference type="CTD" id="18936"/>